<evidence type="ECO:0000256" key="2">
    <source>
        <dbReference type="ARBA" id="ARBA00022692"/>
    </source>
</evidence>
<proteinExistence type="predicted"/>
<name>A0AAN9XXT4_9HEMI</name>
<dbReference type="Gene3D" id="1.20.1250.20">
    <property type="entry name" value="MFS general substrate transporter like domains"/>
    <property type="match status" value="1"/>
</dbReference>
<dbReference type="PANTHER" id="PTHR48021:SF1">
    <property type="entry name" value="GH07001P-RELATED"/>
    <property type="match status" value="1"/>
</dbReference>
<feature type="transmembrane region" description="Helical" evidence="5">
    <location>
        <begin position="134"/>
        <end position="152"/>
    </location>
</feature>
<dbReference type="PANTHER" id="PTHR48021">
    <property type="match status" value="1"/>
</dbReference>
<dbReference type="Proteomes" id="UP001367676">
    <property type="component" value="Unassembled WGS sequence"/>
</dbReference>
<feature type="transmembrane region" description="Helical" evidence="5">
    <location>
        <begin position="265"/>
        <end position="282"/>
    </location>
</feature>
<dbReference type="AlphaFoldDB" id="A0AAN9XXT4"/>
<feature type="transmembrane region" description="Helical" evidence="5">
    <location>
        <begin position="205"/>
        <end position="222"/>
    </location>
</feature>
<protein>
    <recommendedName>
        <fullName evidence="8">Sugar transporter</fullName>
    </recommendedName>
</protein>
<keyword evidence="4 5" id="KW-0472">Membrane</keyword>
<dbReference type="GO" id="GO:0016020">
    <property type="term" value="C:membrane"/>
    <property type="evidence" value="ECO:0007669"/>
    <property type="project" value="UniProtKB-SubCell"/>
</dbReference>
<dbReference type="GO" id="GO:0022857">
    <property type="term" value="F:transmembrane transporter activity"/>
    <property type="evidence" value="ECO:0007669"/>
    <property type="project" value="InterPro"/>
</dbReference>
<evidence type="ECO:0000256" key="4">
    <source>
        <dbReference type="ARBA" id="ARBA00023136"/>
    </source>
</evidence>
<evidence type="ECO:0000256" key="1">
    <source>
        <dbReference type="ARBA" id="ARBA00004370"/>
    </source>
</evidence>
<dbReference type="EMBL" id="JBBCAQ010000037">
    <property type="protein sequence ID" value="KAK7573419.1"/>
    <property type="molecule type" value="Genomic_DNA"/>
</dbReference>
<evidence type="ECO:0000256" key="5">
    <source>
        <dbReference type="SAM" id="Phobius"/>
    </source>
</evidence>
<feature type="transmembrane region" description="Helical" evidence="5">
    <location>
        <begin position="371"/>
        <end position="390"/>
    </location>
</feature>
<sequence length="425" mass="47851">MEDPDDYADSEESVSEVGTEIWGQSQLMASVYVCLSAIFVHKIGRKRTIMLCNASYLLLTSFAYIFPTQHNVGIILAIMEGSVNEFSTLVFHLYIAEIANTTFRAFFLGFFQVIYSLGNFCTLKFIAVNKLNELLLYAMVVAGCSSFISIFIPESPFWLAAKGETETAEQNYVWIKAGNLDATEFDLILDAAQGSEEQGAVLKGILSRAFVICCTFVIFLYICGVDACHAQSVAVTGFYFPEKPDPLADDQGYEYYNIWLVTNNQYQHIFCGCLVFLIISFVIPRKIIFMLSFVLGILLLVPALRTHGNPKELAEISLFCFFASYIFPVDSLEFGLAATFTFDHFMNALEKSLGEKAQPYLALNEKIHRKMVYFGYIVSIVGIPYLMFFMPETKGKSVYELKEFGVFLFNDGKVDEGTLEESEEE</sequence>
<reference evidence="6 7" key="1">
    <citation type="submission" date="2024-03" db="EMBL/GenBank/DDBJ databases">
        <title>Adaptation during the transition from Ophiocordyceps entomopathogen to insect associate is accompanied by gene loss and intensified selection.</title>
        <authorList>
            <person name="Ward C.M."/>
            <person name="Onetto C.A."/>
            <person name="Borneman A.R."/>
        </authorList>
    </citation>
    <scope>NUCLEOTIDE SEQUENCE [LARGE SCALE GENOMIC DNA]</scope>
    <source>
        <strain evidence="6">AWRI1</strain>
        <tissue evidence="6">Single Adult Female</tissue>
    </source>
</reference>
<feature type="transmembrane region" description="Helical" evidence="5">
    <location>
        <begin position="287"/>
        <end position="304"/>
    </location>
</feature>
<evidence type="ECO:0000313" key="6">
    <source>
        <dbReference type="EMBL" id="KAK7573419.1"/>
    </source>
</evidence>
<gene>
    <name evidence="6" type="ORF">V9T40_010610</name>
</gene>
<dbReference type="Pfam" id="PF00083">
    <property type="entry name" value="Sugar_tr"/>
    <property type="match status" value="1"/>
</dbReference>
<evidence type="ECO:0008006" key="8">
    <source>
        <dbReference type="Google" id="ProtNLM"/>
    </source>
</evidence>
<dbReference type="InterPro" id="IPR036259">
    <property type="entry name" value="MFS_trans_sf"/>
</dbReference>
<dbReference type="InterPro" id="IPR050549">
    <property type="entry name" value="MFS_Trehalose_Transporter"/>
</dbReference>
<feature type="transmembrane region" description="Helical" evidence="5">
    <location>
        <begin position="21"/>
        <end position="41"/>
    </location>
</feature>
<evidence type="ECO:0000256" key="3">
    <source>
        <dbReference type="ARBA" id="ARBA00022989"/>
    </source>
</evidence>
<organism evidence="6 7">
    <name type="scientific">Parthenolecanium corni</name>
    <dbReference type="NCBI Taxonomy" id="536013"/>
    <lineage>
        <taxon>Eukaryota</taxon>
        <taxon>Metazoa</taxon>
        <taxon>Ecdysozoa</taxon>
        <taxon>Arthropoda</taxon>
        <taxon>Hexapoda</taxon>
        <taxon>Insecta</taxon>
        <taxon>Pterygota</taxon>
        <taxon>Neoptera</taxon>
        <taxon>Paraneoptera</taxon>
        <taxon>Hemiptera</taxon>
        <taxon>Sternorrhyncha</taxon>
        <taxon>Coccoidea</taxon>
        <taxon>Coccidae</taxon>
        <taxon>Parthenolecanium</taxon>
    </lineage>
</organism>
<feature type="transmembrane region" description="Helical" evidence="5">
    <location>
        <begin position="316"/>
        <end position="342"/>
    </location>
</feature>
<keyword evidence="7" id="KW-1185">Reference proteome</keyword>
<accession>A0AAN9XXT4</accession>
<dbReference type="SUPFAM" id="SSF103473">
    <property type="entry name" value="MFS general substrate transporter"/>
    <property type="match status" value="1"/>
</dbReference>
<comment type="subcellular location">
    <subcellularLocation>
        <location evidence="1">Membrane</location>
    </subcellularLocation>
</comment>
<keyword evidence="3 5" id="KW-1133">Transmembrane helix</keyword>
<evidence type="ECO:0000313" key="7">
    <source>
        <dbReference type="Proteomes" id="UP001367676"/>
    </source>
</evidence>
<dbReference type="InterPro" id="IPR005828">
    <property type="entry name" value="MFS_sugar_transport-like"/>
</dbReference>
<keyword evidence="2 5" id="KW-0812">Transmembrane</keyword>
<comment type="caution">
    <text evidence="6">The sequence shown here is derived from an EMBL/GenBank/DDBJ whole genome shotgun (WGS) entry which is preliminary data.</text>
</comment>